<evidence type="ECO:0000313" key="2">
    <source>
        <dbReference type="EMBL" id="KAG8577543.1"/>
    </source>
</evidence>
<dbReference type="SMART" id="SM00248">
    <property type="entry name" value="ANK"/>
    <property type="match status" value="3"/>
</dbReference>
<name>A0AAV7BXQ9_ENGPU</name>
<protein>
    <recommendedName>
        <fullName evidence="4">Ankyrin repeat, SAM and basic leucine zipper domain-containing protein 1</fullName>
    </recommendedName>
</protein>
<keyword evidence="1" id="KW-0040">ANK repeat</keyword>
<reference evidence="2" key="1">
    <citation type="thesis" date="2020" institute="ProQuest LLC" country="789 East Eisenhower Parkway, Ann Arbor, MI, USA">
        <title>Comparative Genomics and Chromosome Evolution.</title>
        <authorList>
            <person name="Mudd A.B."/>
        </authorList>
    </citation>
    <scope>NUCLEOTIDE SEQUENCE</scope>
    <source>
        <strain evidence="2">237g6f4</strain>
        <tissue evidence="2">Blood</tissue>
    </source>
</reference>
<dbReference type="EMBL" id="WNYA01000004">
    <property type="protein sequence ID" value="KAG8577543.1"/>
    <property type="molecule type" value="Genomic_DNA"/>
</dbReference>
<dbReference type="PROSITE" id="PS50297">
    <property type="entry name" value="ANK_REP_REGION"/>
    <property type="match status" value="1"/>
</dbReference>
<dbReference type="Proteomes" id="UP000824782">
    <property type="component" value="Unassembled WGS sequence"/>
</dbReference>
<dbReference type="GO" id="GO:0071546">
    <property type="term" value="C:pi-body"/>
    <property type="evidence" value="ECO:0007669"/>
    <property type="project" value="TreeGrafter"/>
</dbReference>
<dbReference type="Pfam" id="PF12796">
    <property type="entry name" value="Ank_2"/>
    <property type="match status" value="1"/>
</dbReference>
<evidence type="ECO:0008006" key="4">
    <source>
        <dbReference type="Google" id="ProtNLM"/>
    </source>
</evidence>
<dbReference type="Gene3D" id="1.25.40.20">
    <property type="entry name" value="Ankyrin repeat-containing domain"/>
    <property type="match status" value="1"/>
</dbReference>
<dbReference type="SUPFAM" id="SSF48403">
    <property type="entry name" value="Ankyrin repeat"/>
    <property type="match status" value="1"/>
</dbReference>
<keyword evidence="3" id="KW-1185">Reference proteome</keyword>
<comment type="caution">
    <text evidence="2">The sequence shown here is derived from an EMBL/GenBank/DDBJ whole genome shotgun (WGS) entry which is preliminary data.</text>
</comment>
<dbReference type="InterPro" id="IPR036770">
    <property type="entry name" value="Ankyrin_rpt-contain_sf"/>
</dbReference>
<dbReference type="PANTHER" id="PTHR24157:SF3">
    <property type="entry name" value="ANKYRIN REPEAT, SAM AND BASIC LEUCINE ZIPPER DOMAIN-CONTAINING PROTEIN 1"/>
    <property type="match status" value="1"/>
</dbReference>
<dbReference type="PROSITE" id="PS50088">
    <property type="entry name" value="ANK_REPEAT"/>
    <property type="match status" value="1"/>
</dbReference>
<sequence>MFFSFPQKLNTKLYTDSGEDSLKNALTSGKVKLVEDLLDSGMNVESCFRFGWTPLMYAATVANLELVRVLLDRGANANFERDNFTVLMAACSARASEEKIVKCVELLLSRNVNPNVCCR</sequence>
<proteinExistence type="predicted"/>
<dbReference type="InterPro" id="IPR002110">
    <property type="entry name" value="Ankyrin_rpt"/>
</dbReference>
<accession>A0AAV7BXQ9</accession>
<dbReference type="PANTHER" id="PTHR24157">
    <property type="entry name" value="ANKYRIN REPEAT, SAM AND BASIC LEUCINE ZIPPER DOMAIN-CONTAINING PROTEIN 1"/>
    <property type="match status" value="1"/>
</dbReference>
<evidence type="ECO:0000256" key="1">
    <source>
        <dbReference type="PROSITE-ProRule" id="PRU00023"/>
    </source>
</evidence>
<evidence type="ECO:0000313" key="3">
    <source>
        <dbReference type="Proteomes" id="UP000824782"/>
    </source>
</evidence>
<gene>
    <name evidence="2" type="ORF">GDO81_010215</name>
</gene>
<feature type="repeat" description="ANK" evidence="1">
    <location>
        <begin position="50"/>
        <end position="82"/>
    </location>
</feature>
<organism evidence="2 3">
    <name type="scientific">Engystomops pustulosus</name>
    <name type="common">Tungara frog</name>
    <name type="synonym">Physalaemus pustulosus</name>
    <dbReference type="NCBI Taxonomy" id="76066"/>
    <lineage>
        <taxon>Eukaryota</taxon>
        <taxon>Metazoa</taxon>
        <taxon>Chordata</taxon>
        <taxon>Craniata</taxon>
        <taxon>Vertebrata</taxon>
        <taxon>Euteleostomi</taxon>
        <taxon>Amphibia</taxon>
        <taxon>Batrachia</taxon>
        <taxon>Anura</taxon>
        <taxon>Neobatrachia</taxon>
        <taxon>Hyloidea</taxon>
        <taxon>Leptodactylidae</taxon>
        <taxon>Leiuperinae</taxon>
        <taxon>Engystomops</taxon>
    </lineage>
</organism>
<dbReference type="AlphaFoldDB" id="A0AAV7BXQ9"/>